<dbReference type="EMBL" id="JBAMZM010000034">
    <property type="protein sequence ID" value="KAL0497312.1"/>
    <property type="molecule type" value="Genomic_DNA"/>
</dbReference>
<feature type="region of interest" description="Disordered" evidence="1">
    <location>
        <begin position="99"/>
        <end position="152"/>
    </location>
</feature>
<protein>
    <submittedName>
        <fullName evidence="3">Uncharacterized protein</fullName>
    </submittedName>
</protein>
<feature type="region of interest" description="Disordered" evidence="1">
    <location>
        <begin position="358"/>
        <end position="377"/>
    </location>
</feature>
<organism evidence="3 5">
    <name type="scientific">Leishmania shawi</name>
    <dbReference type="NCBI Taxonomy" id="5680"/>
    <lineage>
        <taxon>Eukaryota</taxon>
        <taxon>Discoba</taxon>
        <taxon>Euglenozoa</taxon>
        <taxon>Kinetoplastea</taxon>
        <taxon>Metakinetoplastina</taxon>
        <taxon>Trypanosomatida</taxon>
        <taxon>Trypanosomatidae</taxon>
        <taxon>Leishmaniinae</taxon>
        <taxon>Leishmania</taxon>
        <taxon>Leishmania guyanensis species complex</taxon>
    </lineage>
</organism>
<proteinExistence type="predicted"/>
<evidence type="ECO:0000313" key="3">
    <source>
        <dbReference type="EMBL" id="KAL0519931.1"/>
    </source>
</evidence>
<evidence type="ECO:0000256" key="1">
    <source>
        <dbReference type="SAM" id="MobiDB-lite"/>
    </source>
</evidence>
<evidence type="ECO:0000313" key="2">
    <source>
        <dbReference type="EMBL" id="KAL0497312.1"/>
    </source>
</evidence>
<sequence>MIPRYDGLVPAIRESAPSRSAVASASATRSATMQRTVEATTVTRYVICPVASLSTENAHADATAERERRLFAFLPSVDCATPPYELHVSPHYFEDSMNAPVAGSDIGSGEDLDEDEESHTAATRDKTREDGAHGSSSGNRKRRRVLRREPMRLEYNSLLSPSTKEAAKPVRLVSTPASEYSHLSCVLLQLPTLWLQQDVNGGEGHGRTACSPSSSTSKSFITPTPLRRPILQLWGERTMAPAGPSNGPLFSGNSAASISAAWGSDTSLRISTKDWKTMDAAEAELHKPTNWSDDDGGYVSNEGGGKSSRGADDSLSARARRQEKEEVTSTAIRAFLLGTKEALRQQGATGAADAFVQPHPAVHGDDTPPASARVVDPAPTKTAPKQAAVTLQLSSNSAGSVMQSSVAAPAVPTPAVRPTPAPAVDSAASLPSSTAVAVSDCALLDSLACTVVTGMQSSEARTMTTLMELQKRILRQLPEFAAMSQKMKSVATKQEAVTWFQTWQQTLRVWLVEHGHAINSDGTVTFGAV</sequence>
<name>A0AAW3BEK3_9TRYP</name>
<accession>A0AAW3BEK3</accession>
<dbReference type="Proteomes" id="UP001500493">
    <property type="component" value="Unassembled WGS sequence"/>
</dbReference>
<comment type="caution">
    <text evidence="3">The sequence shown here is derived from an EMBL/GenBank/DDBJ whole genome shotgun (WGS) entry which is preliminary data.</text>
</comment>
<feature type="compositionally biased region" description="Acidic residues" evidence="1">
    <location>
        <begin position="108"/>
        <end position="117"/>
    </location>
</feature>
<keyword evidence="4" id="KW-1185">Reference proteome</keyword>
<evidence type="ECO:0000313" key="4">
    <source>
        <dbReference type="Proteomes" id="UP001443563"/>
    </source>
</evidence>
<evidence type="ECO:0000313" key="5">
    <source>
        <dbReference type="Proteomes" id="UP001500493"/>
    </source>
</evidence>
<feature type="compositionally biased region" description="Basic and acidic residues" evidence="1">
    <location>
        <begin position="118"/>
        <end position="132"/>
    </location>
</feature>
<dbReference type="Proteomes" id="UP001443563">
    <property type="component" value="Unassembled WGS sequence"/>
</dbReference>
<feature type="region of interest" description="Disordered" evidence="1">
    <location>
        <begin position="286"/>
        <end position="327"/>
    </location>
</feature>
<dbReference type="EMBL" id="JBAMZJ010000034">
    <property type="protein sequence ID" value="KAL0519931.1"/>
    <property type="molecule type" value="Genomic_DNA"/>
</dbReference>
<feature type="region of interest" description="Disordered" evidence="1">
    <location>
        <begin position="203"/>
        <end position="222"/>
    </location>
</feature>
<reference evidence="3 4" key="1">
    <citation type="submission" date="2024-02" db="EMBL/GenBank/DDBJ databases">
        <title>FIRST GENOME SEQUENCES OF Leishmania (Viannia) shawi, Leishmania (Viannia) lindenbergi AND Leishmania (Viannia) utingensis.</title>
        <authorList>
            <person name="Resadore F."/>
            <person name="Custodio M.G.F."/>
            <person name="Boite M.C."/>
            <person name="Cupolillo E."/>
            <person name="Ferreira G.E.M."/>
        </authorList>
    </citation>
    <scope>NUCLEOTIDE SEQUENCE</scope>
    <source>
        <strain evidence="2 4">MCEB/BR/1984/M8408</strain>
        <strain evidence="3">MHOM/BR/2013/18 LTA MLF</strain>
    </source>
</reference>
<dbReference type="AlphaFoldDB" id="A0AAW3BEK3"/>
<gene>
    <name evidence="2" type="ORF">Q4I29_006659</name>
    <name evidence="3" type="ORF">Q4I32_006713</name>
</gene>
<feature type="compositionally biased region" description="Low complexity" evidence="1">
    <location>
        <begin position="211"/>
        <end position="222"/>
    </location>
</feature>